<gene>
    <name evidence="1" type="ORF">PMACD_LOCUS8139</name>
</gene>
<evidence type="ECO:0000313" key="2">
    <source>
        <dbReference type="Proteomes" id="UP000663880"/>
    </source>
</evidence>
<organism evidence="1 2">
    <name type="scientific">Pieris macdunnoughi</name>
    <dbReference type="NCBI Taxonomy" id="345717"/>
    <lineage>
        <taxon>Eukaryota</taxon>
        <taxon>Metazoa</taxon>
        <taxon>Ecdysozoa</taxon>
        <taxon>Arthropoda</taxon>
        <taxon>Hexapoda</taxon>
        <taxon>Insecta</taxon>
        <taxon>Pterygota</taxon>
        <taxon>Neoptera</taxon>
        <taxon>Endopterygota</taxon>
        <taxon>Lepidoptera</taxon>
        <taxon>Glossata</taxon>
        <taxon>Ditrysia</taxon>
        <taxon>Papilionoidea</taxon>
        <taxon>Pieridae</taxon>
        <taxon>Pierinae</taxon>
        <taxon>Pieris</taxon>
    </lineage>
</organism>
<proteinExistence type="predicted"/>
<comment type="caution">
    <text evidence="1">The sequence shown here is derived from an EMBL/GenBank/DDBJ whole genome shotgun (WGS) entry which is preliminary data.</text>
</comment>
<dbReference type="OrthoDB" id="7490433at2759"/>
<protein>
    <submittedName>
        <fullName evidence="1">Uncharacterized protein</fullName>
    </submittedName>
</protein>
<dbReference type="Proteomes" id="UP000663880">
    <property type="component" value="Unassembled WGS sequence"/>
</dbReference>
<dbReference type="AlphaFoldDB" id="A0A821SZ13"/>
<sequence>MHTISKASVDRLYAHFDSCHKSSYFGIFARREPDNLDELVVFDKVEDKRPRDRSQTRWCDQVTILTGLFHNSSAEGSYRPNKLERYYLQGSRKDSSLTVMKNTTKKMNTLKTLNATASVCQNTIHI</sequence>
<evidence type="ECO:0000313" key="1">
    <source>
        <dbReference type="EMBL" id="CAF4863777.1"/>
    </source>
</evidence>
<dbReference type="EMBL" id="CAJOBZ010000020">
    <property type="protein sequence ID" value="CAF4863777.1"/>
    <property type="molecule type" value="Genomic_DNA"/>
</dbReference>
<accession>A0A821SZ13</accession>
<keyword evidence="2" id="KW-1185">Reference proteome</keyword>
<name>A0A821SZ13_9NEOP</name>
<reference evidence="1" key="1">
    <citation type="submission" date="2021-02" db="EMBL/GenBank/DDBJ databases">
        <authorList>
            <person name="Steward A R."/>
        </authorList>
    </citation>
    <scope>NUCLEOTIDE SEQUENCE</scope>
</reference>